<dbReference type="Pfam" id="PF02518">
    <property type="entry name" value="HATPase_c"/>
    <property type="match status" value="1"/>
</dbReference>
<feature type="domain" description="Histidine kinase" evidence="16">
    <location>
        <begin position="454"/>
        <end position="678"/>
    </location>
</feature>
<gene>
    <name evidence="17" type="ordered locus">Arnit_1871</name>
</gene>
<evidence type="ECO:0000256" key="5">
    <source>
        <dbReference type="ARBA" id="ARBA00022553"/>
    </source>
</evidence>
<dbReference type="Pfam" id="PF00512">
    <property type="entry name" value="HisKA"/>
    <property type="match status" value="1"/>
</dbReference>
<evidence type="ECO:0000259" key="16">
    <source>
        <dbReference type="PROSITE" id="PS50109"/>
    </source>
</evidence>
<dbReference type="InterPro" id="IPR036097">
    <property type="entry name" value="HisK_dim/P_sf"/>
</dbReference>
<protein>
    <recommendedName>
        <fullName evidence="3">histidine kinase</fullName>
        <ecNumber evidence="3">2.7.13.3</ecNumber>
    </recommendedName>
</protein>
<organism evidence="17 18">
    <name type="scientific">Arcobacter nitrofigilis (strain ATCC 33309 / DSM 7299 / CCUG 15893 / LMG 7604 / NCTC 12251 / CI)</name>
    <name type="common">Campylobacter nitrofigilis</name>
    <dbReference type="NCBI Taxonomy" id="572480"/>
    <lineage>
        <taxon>Bacteria</taxon>
        <taxon>Pseudomonadati</taxon>
        <taxon>Campylobacterota</taxon>
        <taxon>Epsilonproteobacteria</taxon>
        <taxon>Campylobacterales</taxon>
        <taxon>Arcobacteraceae</taxon>
        <taxon>Arcobacter</taxon>
    </lineage>
</organism>
<keyword evidence="14" id="KW-0175">Coiled coil</keyword>
<dbReference type="HOGENOM" id="CLU_000445_133_1_7"/>
<name>D5V1U1_ARCNC</name>
<dbReference type="Proteomes" id="UP000000939">
    <property type="component" value="Chromosome"/>
</dbReference>
<dbReference type="PROSITE" id="PS50109">
    <property type="entry name" value="HIS_KIN"/>
    <property type="match status" value="1"/>
</dbReference>
<feature type="transmembrane region" description="Helical" evidence="15">
    <location>
        <begin position="12"/>
        <end position="35"/>
    </location>
</feature>
<keyword evidence="8" id="KW-0547">Nucleotide-binding</keyword>
<accession>D5V1U1</accession>
<dbReference type="EC" id="2.7.13.3" evidence="3"/>
<sequence length="678" mass="79096" precursor="true">MAKKTNVTKLIIIVPIFFIFTTIIAMSSITISILYENYNKNILNLSHQELELQKQHIKTQIDSIYNYIEYKKTEAPKRFKQKLKDRVYMAYSLANKIYEKEKDKLPKEELQKKILETLRKVRFGNTGYFFVAEIKSDTETIAKMLPATPEKEGTNVYLIKDIDNKYYGKEFVKVISEKKEGFVHYKWHKLTNNKEQIEKTSFIKSFPPYNWFIGYGEYMDDFEKNIKKEALDRLKLFKYPNYGYIWTISTNRVLLEHPYKKSDIGKINTELDKKTGALLSDLFIKAALKDENGSFVEYHWTKPNGTKILKKIGFVRYIKDWDWVIGTGVYLEDIHSNVEKFKEKETHEIKDVILNILIISIIILIIVSIISYLISKKINGKFLDYEESLKNKQYELEKANSTLENKVQEKTKELKELNEKLELKVKARTEEIAKKNKVLEEQSKMVALGEMIGNIAHQWRQPLSSISVAASSIHLKKELNILEDQDLFDLTDNIVKNTQYLSQVIDDFRNYVKGEKKLVNFDINDSVKQALNILDASVHNHKLIIIKDFEKNIFLDNYLNELIQALVNILNNAKDALKEKQKDESNRIIFIKTYSSKDKAYISIKDSAGGVDESLVNKIFEPYFTTKDKTQGTGLGLYMTYQIISDSMKGKIHVENSEFTHNKKLYRGANFIIELAKL</sequence>
<evidence type="ECO:0000313" key="18">
    <source>
        <dbReference type="Proteomes" id="UP000000939"/>
    </source>
</evidence>
<keyword evidence="7 15" id="KW-0812">Transmembrane</keyword>
<reference evidence="17 18" key="1">
    <citation type="journal article" date="2010" name="Stand. Genomic Sci.">
        <title>Complete genome sequence of Arcobacter nitrofigilis type strain (CI).</title>
        <authorList>
            <person name="Pati A."/>
            <person name="Gronow S."/>
            <person name="Lapidus A."/>
            <person name="Copeland A."/>
            <person name="Glavina Del Rio T."/>
            <person name="Nolan M."/>
            <person name="Lucas S."/>
            <person name="Tice H."/>
            <person name="Cheng J.F."/>
            <person name="Han C."/>
            <person name="Chertkov O."/>
            <person name="Bruce D."/>
            <person name="Tapia R."/>
            <person name="Goodwin L."/>
            <person name="Pitluck S."/>
            <person name="Liolios K."/>
            <person name="Ivanova N."/>
            <person name="Mavromatis K."/>
            <person name="Chen A."/>
            <person name="Palaniappan K."/>
            <person name="Land M."/>
            <person name="Hauser L."/>
            <person name="Chang Y.J."/>
            <person name="Jeffries C.D."/>
            <person name="Detter J.C."/>
            <person name="Rohde M."/>
            <person name="Goker M."/>
            <person name="Bristow J."/>
            <person name="Eisen J.A."/>
            <person name="Markowitz V."/>
            <person name="Hugenholtz P."/>
            <person name="Klenk H.P."/>
            <person name="Kyrpides N.C."/>
        </authorList>
    </citation>
    <scope>NUCLEOTIDE SEQUENCE [LARGE SCALE GENOMIC DNA]</scope>
    <source>
        <strain evidence="18">ATCC 33309 / DSM 7299 / CCUG 15893 / LMG 7604 / NCTC 12251 / CI</strain>
    </source>
</reference>
<dbReference type="SMART" id="SM01049">
    <property type="entry name" value="Cache_2"/>
    <property type="match status" value="2"/>
</dbReference>
<dbReference type="InterPro" id="IPR004010">
    <property type="entry name" value="Double_Cache_2"/>
</dbReference>
<evidence type="ECO:0000256" key="9">
    <source>
        <dbReference type="ARBA" id="ARBA00022777"/>
    </source>
</evidence>
<dbReference type="SMART" id="SM00388">
    <property type="entry name" value="HisKA"/>
    <property type="match status" value="1"/>
</dbReference>
<feature type="transmembrane region" description="Helical" evidence="15">
    <location>
        <begin position="352"/>
        <end position="374"/>
    </location>
</feature>
<evidence type="ECO:0000256" key="6">
    <source>
        <dbReference type="ARBA" id="ARBA00022679"/>
    </source>
</evidence>
<dbReference type="InterPro" id="IPR003661">
    <property type="entry name" value="HisK_dim/P_dom"/>
</dbReference>
<dbReference type="SUPFAM" id="SSF55874">
    <property type="entry name" value="ATPase domain of HSP90 chaperone/DNA topoisomerase II/histidine kinase"/>
    <property type="match status" value="1"/>
</dbReference>
<dbReference type="InterPro" id="IPR004358">
    <property type="entry name" value="Sig_transdc_His_kin-like_C"/>
</dbReference>
<dbReference type="InterPro" id="IPR036890">
    <property type="entry name" value="HATPase_C_sf"/>
</dbReference>
<evidence type="ECO:0000256" key="3">
    <source>
        <dbReference type="ARBA" id="ARBA00012438"/>
    </source>
</evidence>
<feature type="coiled-coil region" evidence="14">
    <location>
        <begin position="559"/>
        <end position="587"/>
    </location>
</feature>
<dbReference type="PANTHER" id="PTHR43065:SF10">
    <property type="entry name" value="PEROXIDE STRESS-ACTIVATED HISTIDINE KINASE MAK3"/>
    <property type="match status" value="1"/>
</dbReference>
<dbReference type="OrthoDB" id="5341439at2"/>
<keyword evidence="9 17" id="KW-0418">Kinase</keyword>
<proteinExistence type="predicted"/>
<dbReference type="SMART" id="SM00387">
    <property type="entry name" value="HATPase_c"/>
    <property type="match status" value="1"/>
</dbReference>
<dbReference type="GO" id="GO:0000155">
    <property type="term" value="F:phosphorelay sensor kinase activity"/>
    <property type="evidence" value="ECO:0007669"/>
    <property type="project" value="InterPro"/>
</dbReference>
<dbReference type="GO" id="GO:0005886">
    <property type="term" value="C:plasma membrane"/>
    <property type="evidence" value="ECO:0007669"/>
    <property type="project" value="UniProtKB-SubCell"/>
</dbReference>
<dbReference type="Gene3D" id="3.30.565.10">
    <property type="entry name" value="Histidine kinase-like ATPase, C-terminal domain"/>
    <property type="match status" value="1"/>
</dbReference>
<keyword evidence="5" id="KW-0597">Phosphoprotein</keyword>
<evidence type="ECO:0000256" key="11">
    <source>
        <dbReference type="ARBA" id="ARBA00022989"/>
    </source>
</evidence>
<dbReference type="eggNOG" id="COG4564">
    <property type="taxonomic scope" value="Bacteria"/>
</dbReference>
<dbReference type="RefSeq" id="WP_013135670.1">
    <property type="nucleotide sequence ID" value="NC_014166.1"/>
</dbReference>
<dbReference type="EMBL" id="CP001999">
    <property type="protein sequence ID" value="ADG93525.1"/>
    <property type="molecule type" value="Genomic_DNA"/>
</dbReference>
<comment type="subcellular location">
    <subcellularLocation>
        <location evidence="2">Cell membrane</location>
        <topology evidence="2">Multi-pass membrane protein</topology>
    </subcellularLocation>
</comment>
<keyword evidence="4" id="KW-1003">Cell membrane</keyword>
<dbReference type="STRING" id="572480.Arnit_1871"/>
<keyword evidence="13 15" id="KW-0472">Membrane</keyword>
<dbReference type="Gene3D" id="3.30.450.20">
    <property type="entry name" value="PAS domain"/>
    <property type="match status" value="2"/>
</dbReference>
<keyword evidence="12" id="KW-0902">Two-component regulatory system</keyword>
<dbReference type="Pfam" id="PF08269">
    <property type="entry name" value="dCache_2"/>
    <property type="match status" value="1"/>
</dbReference>
<dbReference type="InterPro" id="IPR003594">
    <property type="entry name" value="HATPase_dom"/>
</dbReference>
<evidence type="ECO:0000256" key="14">
    <source>
        <dbReference type="SAM" id="Coils"/>
    </source>
</evidence>
<evidence type="ECO:0000256" key="7">
    <source>
        <dbReference type="ARBA" id="ARBA00022692"/>
    </source>
</evidence>
<dbReference type="GO" id="GO:0005524">
    <property type="term" value="F:ATP binding"/>
    <property type="evidence" value="ECO:0007669"/>
    <property type="project" value="UniProtKB-KW"/>
</dbReference>
<dbReference type="Gene3D" id="1.10.287.130">
    <property type="match status" value="1"/>
</dbReference>
<dbReference type="SUPFAM" id="SSF47384">
    <property type="entry name" value="Homodimeric domain of signal transducing histidine kinase"/>
    <property type="match status" value="1"/>
</dbReference>
<dbReference type="eggNOG" id="COG4191">
    <property type="taxonomic scope" value="Bacteria"/>
</dbReference>
<feature type="coiled-coil region" evidence="14">
    <location>
        <begin position="386"/>
        <end position="431"/>
    </location>
</feature>
<keyword evidence="6" id="KW-0808">Transferase</keyword>
<keyword evidence="11 15" id="KW-1133">Transmembrane helix</keyword>
<dbReference type="InterPro" id="IPR005467">
    <property type="entry name" value="His_kinase_dom"/>
</dbReference>
<evidence type="ECO:0000256" key="12">
    <source>
        <dbReference type="ARBA" id="ARBA00023012"/>
    </source>
</evidence>
<dbReference type="AlphaFoldDB" id="D5V1U1"/>
<evidence type="ECO:0000313" key="17">
    <source>
        <dbReference type="EMBL" id="ADG93525.1"/>
    </source>
</evidence>
<evidence type="ECO:0000256" key="4">
    <source>
        <dbReference type="ARBA" id="ARBA00022475"/>
    </source>
</evidence>
<keyword evidence="18" id="KW-1185">Reference proteome</keyword>
<dbReference type="PANTHER" id="PTHR43065">
    <property type="entry name" value="SENSOR HISTIDINE KINASE"/>
    <property type="match status" value="1"/>
</dbReference>
<dbReference type="KEGG" id="ant:Arnit_1871"/>
<keyword evidence="10" id="KW-0067">ATP-binding</keyword>
<evidence type="ECO:0000256" key="10">
    <source>
        <dbReference type="ARBA" id="ARBA00022840"/>
    </source>
</evidence>
<evidence type="ECO:0000256" key="15">
    <source>
        <dbReference type="SAM" id="Phobius"/>
    </source>
</evidence>
<evidence type="ECO:0000256" key="13">
    <source>
        <dbReference type="ARBA" id="ARBA00023136"/>
    </source>
</evidence>
<dbReference type="PRINTS" id="PR00344">
    <property type="entry name" value="BCTRLSENSOR"/>
</dbReference>
<evidence type="ECO:0000256" key="8">
    <source>
        <dbReference type="ARBA" id="ARBA00022741"/>
    </source>
</evidence>
<dbReference type="InterPro" id="IPR033480">
    <property type="entry name" value="sCache_2"/>
</dbReference>
<comment type="catalytic activity">
    <reaction evidence="1">
        <text>ATP + protein L-histidine = ADP + protein N-phospho-L-histidine.</text>
        <dbReference type="EC" id="2.7.13.3"/>
    </reaction>
</comment>
<evidence type="ECO:0000256" key="2">
    <source>
        <dbReference type="ARBA" id="ARBA00004651"/>
    </source>
</evidence>
<evidence type="ECO:0000256" key="1">
    <source>
        <dbReference type="ARBA" id="ARBA00000085"/>
    </source>
</evidence>